<dbReference type="PANTHER" id="PTHR33607:SF2">
    <property type="entry name" value="ENDONUCLEASE-1"/>
    <property type="match status" value="1"/>
</dbReference>
<dbReference type="Proteomes" id="UP000679220">
    <property type="component" value="Unassembled WGS sequence"/>
</dbReference>
<protein>
    <submittedName>
        <fullName evidence="5">Endonuclease</fullName>
    </submittedName>
</protein>
<keyword evidence="5" id="KW-0255">Endonuclease</keyword>
<keyword evidence="2" id="KW-0540">Nuclease</keyword>
<dbReference type="SUPFAM" id="SSF54060">
    <property type="entry name" value="His-Me finger endonucleases"/>
    <property type="match status" value="1"/>
</dbReference>
<keyword evidence="4" id="KW-0732">Signal</keyword>
<evidence type="ECO:0000313" key="6">
    <source>
        <dbReference type="Proteomes" id="UP000679220"/>
    </source>
</evidence>
<evidence type="ECO:0000313" key="5">
    <source>
        <dbReference type="EMBL" id="MBR8537148.1"/>
    </source>
</evidence>
<feature type="signal peptide" evidence="4">
    <location>
        <begin position="1"/>
        <end position="19"/>
    </location>
</feature>
<evidence type="ECO:0000256" key="1">
    <source>
        <dbReference type="ARBA" id="ARBA00006429"/>
    </source>
</evidence>
<dbReference type="InterPro" id="IPR044925">
    <property type="entry name" value="His-Me_finger_sf"/>
</dbReference>
<evidence type="ECO:0000256" key="2">
    <source>
        <dbReference type="ARBA" id="ARBA00022722"/>
    </source>
</evidence>
<comment type="similarity">
    <text evidence="1">Belongs to the EndA/NucM nuclease family.</text>
</comment>
<gene>
    <name evidence="5" type="ORF">KDU71_16380</name>
</gene>
<dbReference type="Pfam" id="PF14900">
    <property type="entry name" value="DUF4493"/>
    <property type="match status" value="1"/>
</dbReference>
<keyword evidence="6" id="KW-1185">Reference proteome</keyword>
<organism evidence="5 6">
    <name type="scientific">Carboxylicivirga sediminis</name>
    <dbReference type="NCBI Taxonomy" id="2006564"/>
    <lineage>
        <taxon>Bacteria</taxon>
        <taxon>Pseudomonadati</taxon>
        <taxon>Bacteroidota</taxon>
        <taxon>Bacteroidia</taxon>
        <taxon>Marinilabiliales</taxon>
        <taxon>Marinilabiliaceae</taxon>
        <taxon>Carboxylicivirga</taxon>
    </lineage>
</organism>
<evidence type="ECO:0000256" key="3">
    <source>
        <dbReference type="ARBA" id="ARBA00022801"/>
    </source>
</evidence>
<dbReference type="InterPro" id="IPR007346">
    <property type="entry name" value="Endonuclease-I"/>
</dbReference>
<reference evidence="5" key="2">
    <citation type="submission" date="2021-04" db="EMBL/GenBank/DDBJ databases">
        <authorList>
            <person name="Zhang T."/>
            <person name="Zhang Y."/>
            <person name="Lu D."/>
            <person name="Zuo D."/>
            <person name="Du Z."/>
        </authorList>
    </citation>
    <scope>NUCLEOTIDE SEQUENCE</scope>
    <source>
        <strain evidence="5">JR1</strain>
    </source>
</reference>
<sequence>MNKPVYWISCALFILSCFACDKDEVNNKESINEVYLNLDLKSISASVLDNHLMQISDAEGAVVSEFTDLQNLPGQIELPGGDYTAEVLSEITTPAFDQPLYGGTQNFTVTDQNTTSLSLTLTQSNFGVKVVYADDFKTVNTNYSTVISNEHGSLSYSDSETRFGYFVEGPISVVLTYTDADGIIQTEENVLEASNPSIAAGTALTIKFQTSEDATYTGYYAQASNKTGLELKATLGDIISAGYNERSYADLWEIYKVSDIRTDGTIWDMYSDNPTGPETYVYYPGGDQCGNYSGEGDCYNREHSVPKSWFNDAAPMYTDMVHLVPTDGYVNSKRSNYPFGEVGSVTWTSDNGCVVGSARNGLGYSGTVFEPIDEYKGDFARIYFYFVTRYDDRVAGWNSVMFSSDAYGLDQWAITMLLDWSANDPVSDKERERNEHIQDFQNNRNPYVDHPEFIDKIWGQLKSSQKLKSGVAVQAAELTLSVN</sequence>
<proteinExistence type="inferred from homology"/>
<keyword evidence="3" id="KW-0378">Hydrolase</keyword>
<dbReference type="GO" id="GO:0004519">
    <property type="term" value="F:endonuclease activity"/>
    <property type="evidence" value="ECO:0007669"/>
    <property type="project" value="UniProtKB-KW"/>
</dbReference>
<evidence type="ECO:0000256" key="4">
    <source>
        <dbReference type="SAM" id="SignalP"/>
    </source>
</evidence>
<name>A0A941IZ10_9BACT</name>
<dbReference type="EMBL" id="JAGTAR010000027">
    <property type="protein sequence ID" value="MBR8537148.1"/>
    <property type="molecule type" value="Genomic_DNA"/>
</dbReference>
<dbReference type="RefSeq" id="WP_212192173.1">
    <property type="nucleotide sequence ID" value="NZ_JAGTAR010000027.1"/>
</dbReference>
<dbReference type="PROSITE" id="PS51257">
    <property type="entry name" value="PROKAR_LIPOPROTEIN"/>
    <property type="match status" value="1"/>
</dbReference>
<feature type="chain" id="PRO_5037381831" evidence="4">
    <location>
        <begin position="20"/>
        <end position="483"/>
    </location>
</feature>
<dbReference type="InterPro" id="IPR027840">
    <property type="entry name" value="DUF4493"/>
</dbReference>
<comment type="caution">
    <text evidence="5">The sequence shown here is derived from an EMBL/GenBank/DDBJ whole genome shotgun (WGS) entry which is preliminary data.</text>
</comment>
<dbReference type="Pfam" id="PF04231">
    <property type="entry name" value="Endonuclease_1"/>
    <property type="match status" value="1"/>
</dbReference>
<dbReference type="GO" id="GO:0016787">
    <property type="term" value="F:hydrolase activity"/>
    <property type="evidence" value="ECO:0007669"/>
    <property type="project" value="UniProtKB-KW"/>
</dbReference>
<reference evidence="5" key="1">
    <citation type="journal article" date="2018" name="Int. J. Syst. Evol. Microbiol.">
        <title>Carboxylicivirga sediminis sp. nov., isolated from coastal sediment.</title>
        <authorList>
            <person name="Wang F.Q."/>
            <person name="Ren L.H."/>
            <person name="Zou R.J."/>
            <person name="Sun Y.Z."/>
            <person name="Liu X.J."/>
            <person name="Jiang F."/>
            <person name="Liu L.J."/>
        </authorList>
    </citation>
    <scope>NUCLEOTIDE SEQUENCE</scope>
    <source>
        <strain evidence="5">JR1</strain>
    </source>
</reference>
<dbReference type="PANTHER" id="PTHR33607">
    <property type="entry name" value="ENDONUCLEASE-1"/>
    <property type="match status" value="1"/>
</dbReference>
<dbReference type="AlphaFoldDB" id="A0A941IZ10"/>
<accession>A0A941IZ10</accession>